<dbReference type="AlphaFoldDB" id="A0A2S9Q7E9"/>
<keyword evidence="1" id="KW-1133">Transmembrane helix</keyword>
<dbReference type="OrthoDB" id="8592114at2"/>
<evidence type="ECO:0000313" key="2">
    <source>
        <dbReference type="EMBL" id="PRH85283.1"/>
    </source>
</evidence>
<feature type="transmembrane region" description="Helical" evidence="1">
    <location>
        <begin position="12"/>
        <end position="35"/>
    </location>
</feature>
<dbReference type="EMBL" id="PUEJ01000009">
    <property type="protein sequence ID" value="PRH85283.1"/>
    <property type="molecule type" value="Genomic_DNA"/>
</dbReference>
<keyword evidence="1" id="KW-0472">Membrane</keyword>
<feature type="transmembrane region" description="Helical" evidence="1">
    <location>
        <begin position="66"/>
        <end position="86"/>
    </location>
</feature>
<keyword evidence="3" id="KW-1185">Reference proteome</keyword>
<gene>
    <name evidence="2" type="ORF">C5L14_22805</name>
</gene>
<sequence length="92" mass="10479">MQAALLYVFRKNAIITFAFMGIFGGMFAVSSYNLLELFRANFNYITSYGVMGLIEGGIRQFLELVFYGYVSIACYILFKGCLYGLLDRVSRH</sequence>
<evidence type="ECO:0000313" key="3">
    <source>
        <dbReference type="Proteomes" id="UP000237682"/>
    </source>
</evidence>
<protein>
    <submittedName>
        <fullName evidence="2">Uncharacterized protein</fullName>
    </submittedName>
</protein>
<proteinExistence type="predicted"/>
<accession>A0A2S9Q7E9</accession>
<comment type="caution">
    <text evidence="2">The sequence shown here is derived from an EMBL/GenBank/DDBJ whole genome shotgun (WGS) entry which is preliminary data.</text>
</comment>
<evidence type="ECO:0000256" key="1">
    <source>
        <dbReference type="SAM" id="Phobius"/>
    </source>
</evidence>
<dbReference type="RefSeq" id="WP_105864374.1">
    <property type="nucleotide sequence ID" value="NZ_PUEJ01000009.1"/>
</dbReference>
<keyword evidence="1" id="KW-0812">Transmembrane</keyword>
<name>A0A2S9Q7E9_9HYPH</name>
<dbReference type="Proteomes" id="UP000237682">
    <property type="component" value="Unassembled WGS sequence"/>
</dbReference>
<organism evidence="2 3">
    <name type="scientific">Labrys okinawensis</name>
    <dbReference type="NCBI Taxonomy" id="346911"/>
    <lineage>
        <taxon>Bacteria</taxon>
        <taxon>Pseudomonadati</taxon>
        <taxon>Pseudomonadota</taxon>
        <taxon>Alphaproteobacteria</taxon>
        <taxon>Hyphomicrobiales</taxon>
        <taxon>Xanthobacteraceae</taxon>
        <taxon>Labrys</taxon>
    </lineage>
</organism>
<reference evidence="2 3" key="1">
    <citation type="submission" date="2018-02" db="EMBL/GenBank/DDBJ databases">
        <title>Whole genome sequencing of endophytic bacterium.</title>
        <authorList>
            <person name="Eedara R."/>
            <person name="Podile A.R."/>
        </authorList>
    </citation>
    <scope>NUCLEOTIDE SEQUENCE [LARGE SCALE GENOMIC DNA]</scope>
    <source>
        <strain evidence="2 3">RP1T</strain>
    </source>
</reference>